<feature type="domain" description="Zn(2)-C6 fungal-type" evidence="5">
    <location>
        <begin position="17"/>
        <end position="46"/>
    </location>
</feature>
<dbReference type="GeneID" id="91088351"/>
<keyword evidence="3" id="KW-0539">Nucleus</keyword>
<dbReference type="EMBL" id="CP143787">
    <property type="protein sequence ID" value="WVN88926.1"/>
    <property type="molecule type" value="Genomic_DNA"/>
</dbReference>
<reference evidence="6" key="3">
    <citation type="submission" date="2024-01" db="EMBL/GenBank/DDBJ databases">
        <authorList>
            <person name="Coelho M.A."/>
            <person name="David-Palma M."/>
            <person name="Shea T."/>
            <person name="Sun S."/>
            <person name="Cuomo C.A."/>
            <person name="Heitman J."/>
        </authorList>
    </citation>
    <scope>NUCLEOTIDE SEQUENCE</scope>
    <source>
        <strain evidence="6">CBS 7841</strain>
    </source>
</reference>
<protein>
    <recommendedName>
        <fullName evidence="5">Zn(2)-C6 fungal-type domain-containing protein</fullName>
    </recommendedName>
</protein>
<proteinExistence type="predicted"/>
<keyword evidence="2" id="KW-0479">Metal-binding</keyword>
<dbReference type="Pfam" id="PF04082">
    <property type="entry name" value="Fungal_trans"/>
    <property type="match status" value="1"/>
</dbReference>
<dbReference type="InterPro" id="IPR007219">
    <property type="entry name" value="XnlR_reg_dom"/>
</dbReference>
<evidence type="ECO:0000313" key="6">
    <source>
        <dbReference type="EMBL" id="WVN88926.1"/>
    </source>
</evidence>
<dbReference type="GO" id="GO:0008270">
    <property type="term" value="F:zinc ion binding"/>
    <property type="evidence" value="ECO:0007669"/>
    <property type="project" value="InterPro"/>
</dbReference>
<evidence type="ECO:0000259" key="5">
    <source>
        <dbReference type="PROSITE" id="PS50048"/>
    </source>
</evidence>
<name>A0AAJ8JUW3_9TREE</name>
<dbReference type="CDD" id="cd00067">
    <property type="entry name" value="GAL4"/>
    <property type="match status" value="1"/>
</dbReference>
<feature type="compositionally biased region" description="Polar residues" evidence="4">
    <location>
        <begin position="135"/>
        <end position="146"/>
    </location>
</feature>
<organism evidence="6 7">
    <name type="scientific">Cryptococcus depauperatus CBS 7841</name>
    <dbReference type="NCBI Taxonomy" id="1295531"/>
    <lineage>
        <taxon>Eukaryota</taxon>
        <taxon>Fungi</taxon>
        <taxon>Dikarya</taxon>
        <taxon>Basidiomycota</taxon>
        <taxon>Agaricomycotina</taxon>
        <taxon>Tremellomycetes</taxon>
        <taxon>Tremellales</taxon>
        <taxon>Cryptococcaceae</taxon>
        <taxon>Cryptococcus</taxon>
    </lineage>
</organism>
<dbReference type="KEGG" id="cdep:91088351"/>
<dbReference type="SMART" id="SM00066">
    <property type="entry name" value="GAL4"/>
    <property type="match status" value="1"/>
</dbReference>
<dbReference type="AlphaFoldDB" id="A0AAJ8JUW3"/>
<dbReference type="PANTHER" id="PTHR31001">
    <property type="entry name" value="UNCHARACTERIZED TRANSCRIPTIONAL REGULATORY PROTEIN"/>
    <property type="match status" value="1"/>
</dbReference>
<dbReference type="Gene3D" id="4.10.240.10">
    <property type="entry name" value="Zn(2)-C6 fungal-type DNA-binding domain"/>
    <property type="match status" value="1"/>
</dbReference>
<dbReference type="PROSITE" id="PS50048">
    <property type="entry name" value="ZN2_CY6_FUNGAL_2"/>
    <property type="match status" value="1"/>
</dbReference>
<evidence type="ECO:0000256" key="3">
    <source>
        <dbReference type="ARBA" id="ARBA00023242"/>
    </source>
</evidence>
<evidence type="ECO:0000256" key="2">
    <source>
        <dbReference type="ARBA" id="ARBA00022723"/>
    </source>
</evidence>
<dbReference type="InterPro" id="IPR036864">
    <property type="entry name" value="Zn2-C6_fun-type_DNA-bd_sf"/>
</dbReference>
<accession>A0AAJ8JUW3</accession>
<dbReference type="GO" id="GO:0005634">
    <property type="term" value="C:nucleus"/>
    <property type="evidence" value="ECO:0007669"/>
    <property type="project" value="UniProtKB-SubCell"/>
</dbReference>
<dbReference type="PANTHER" id="PTHR31001:SF56">
    <property type="entry name" value="ZN(2)-C6 FUNGAL-TYPE DOMAIN-CONTAINING PROTEIN"/>
    <property type="match status" value="1"/>
</dbReference>
<dbReference type="SMART" id="SM00906">
    <property type="entry name" value="Fungal_trans"/>
    <property type="match status" value="1"/>
</dbReference>
<dbReference type="Proteomes" id="UP000094043">
    <property type="component" value="Chromosome 4"/>
</dbReference>
<comment type="subcellular location">
    <subcellularLocation>
        <location evidence="1">Nucleus</location>
    </subcellularLocation>
</comment>
<dbReference type="PROSITE" id="PS00463">
    <property type="entry name" value="ZN2_CY6_FUNGAL_1"/>
    <property type="match status" value="1"/>
</dbReference>
<dbReference type="RefSeq" id="XP_066069626.1">
    <property type="nucleotide sequence ID" value="XM_066213529.1"/>
</dbReference>
<evidence type="ECO:0000256" key="1">
    <source>
        <dbReference type="ARBA" id="ARBA00004123"/>
    </source>
</evidence>
<keyword evidence="7" id="KW-1185">Reference proteome</keyword>
<dbReference type="GO" id="GO:0006351">
    <property type="term" value="P:DNA-templated transcription"/>
    <property type="evidence" value="ECO:0007669"/>
    <property type="project" value="InterPro"/>
</dbReference>
<reference evidence="6" key="1">
    <citation type="submission" date="2016-06" db="EMBL/GenBank/DDBJ databases">
        <authorList>
            <person name="Cuomo C."/>
            <person name="Litvintseva A."/>
            <person name="Heitman J."/>
            <person name="Chen Y."/>
            <person name="Sun S."/>
            <person name="Springer D."/>
            <person name="Dromer F."/>
            <person name="Young S."/>
            <person name="Zeng Q."/>
            <person name="Chapman S."/>
            <person name="Gujja S."/>
            <person name="Saif S."/>
            <person name="Birren B."/>
        </authorList>
    </citation>
    <scope>NUCLEOTIDE SEQUENCE</scope>
    <source>
        <strain evidence="6">CBS 7841</strain>
    </source>
</reference>
<dbReference type="CDD" id="cd12148">
    <property type="entry name" value="fungal_TF_MHR"/>
    <property type="match status" value="1"/>
</dbReference>
<dbReference type="GO" id="GO:0000981">
    <property type="term" value="F:DNA-binding transcription factor activity, RNA polymerase II-specific"/>
    <property type="evidence" value="ECO:0007669"/>
    <property type="project" value="InterPro"/>
</dbReference>
<reference evidence="6" key="2">
    <citation type="journal article" date="2022" name="Elife">
        <title>Obligate sexual reproduction of a homothallic fungus closely related to the Cryptococcus pathogenic species complex.</title>
        <authorList>
            <person name="Passer A.R."/>
            <person name="Clancey S.A."/>
            <person name="Shea T."/>
            <person name="David-Palma M."/>
            <person name="Averette A.F."/>
            <person name="Boekhout T."/>
            <person name="Porcel B.M."/>
            <person name="Nowrousian M."/>
            <person name="Cuomo C.A."/>
            <person name="Sun S."/>
            <person name="Heitman J."/>
            <person name="Coelho M.A."/>
        </authorList>
    </citation>
    <scope>NUCLEOTIDE SEQUENCE</scope>
    <source>
        <strain evidence="6">CBS 7841</strain>
    </source>
</reference>
<gene>
    <name evidence="6" type="ORF">L203_104141</name>
</gene>
<dbReference type="SUPFAM" id="SSF57701">
    <property type="entry name" value="Zn2/Cys6 DNA-binding domain"/>
    <property type="match status" value="1"/>
</dbReference>
<dbReference type="InterPro" id="IPR001138">
    <property type="entry name" value="Zn2Cys6_DnaBD"/>
</dbReference>
<evidence type="ECO:0000313" key="7">
    <source>
        <dbReference type="Proteomes" id="UP000094043"/>
    </source>
</evidence>
<dbReference type="InterPro" id="IPR050613">
    <property type="entry name" value="Sec_Metabolite_Reg"/>
</dbReference>
<feature type="region of interest" description="Disordered" evidence="4">
    <location>
        <begin position="129"/>
        <end position="173"/>
    </location>
</feature>
<evidence type="ECO:0000256" key="4">
    <source>
        <dbReference type="SAM" id="MobiDB-lite"/>
    </source>
</evidence>
<dbReference type="GO" id="GO:0003677">
    <property type="term" value="F:DNA binding"/>
    <property type="evidence" value="ECO:0007669"/>
    <property type="project" value="InterPro"/>
</dbReference>
<sequence>MPGQTSPEGKRTKQKLSCAECRRLKLKCDRDVPCSNCIRRNCHELCPDGTKATRRSVMDAKTIDTLQKRLSKLENFVSDQGYEIDDDHCIQLRHFINQDSTSSAALYACPNSLPSNSLQSRRELLYAGSHRSLRDSSTSPHYSASNRRSRSPSHRISDHDRRASRFSYDSPSTSSVQVSMMSSVLSHQPPLVSGQGLSINQNEGSNREGGMQLPPISSFGHMPSDTPIEQSHGTLVLGKSGRSRYLGPTAGTEWLKNQEVAGLETPSHSPINTASIPLPMSKTNDAFYSFPFHETRPIELEVLFGRLPPKPDAEVLVDSYYRYFAWNHDPAPKRTFEPIFNRVYSSPHPSPNGSSWPERSVQLQQLALVYMILAMGTVHNIELPPHDPSAEEYIGLAKACLTRANFMGYGSVAGAQTLVTMAHYLLETESGRNGDAAWPLWGLAMSLIVAMGLHRDGARWNLPEDVIQERRQVFWECHTIQVFQANCFSRPNSLVPRYIDTAFPSPNSTEVEMGGKGWPTLKYELCQISSKILDVGMTVQLQSYSTVQSLYSELCAFESNIPYALRCRSALLALPSVYPDPEIAQQNCPEVSRHNLHRTLQQFTLALNISENVLFLQRPYFVMAMHDEPADPVRSVYGHSYLAVVERCDVIIQVVSDLYKLHPTIISRQWFFWYHLFTAAVCLGTLILKTPQFSLSPFALSRISQAVQVYSTLIKQNSSLSMVQNHDWLLRLQQRAATKMTQAVSSGTSETLAVDCQGQDEDDRELLGWKTRLIERAASSDSTAINIASTYSFHPKQSPISGLAGMVRATDLLQQHFIPTGAEAEVGTLENKVNDMFGTGSENLGLDSSTDEMLHQFWDPMMMTDGGNNITNENWWSWDFGLPENGS</sequence>
<dbReference type="Pfam" id="PF00172">
    <property type="entry name" value="Zn_clus"/>
    <property type="match status" value="1"/>
</dbReference>